<dbReference type="InterPro" id="IPR034457">
    <property type="entry name" value="Organic_radical-activating"/>
</dbReference>
<keyword evidence="3" id="KW-0949">S-adenosyl-L-methionine</keyword>
<evidence type="ECO:0000256" key="4">
    <source>
        <dbReference type="ARBA" id="ARBA00022723"/>
    </source>
</evidence>
<dbReference type="PROSITE" id="PS51257">
    <property type="entry name" value="PROKAR_LIPOPROTEIN"/>
    <property type="match status" value="1"/>
</dbReference>
<dbReference type="NCBIfam" id="TIGR02495">
    <property type="entry name" value="NrdG2"/>
    <property type="match status" value="1"/>
</dbReference>
<evidence type="ECO:0000256" key="1">
    <source>
        <dbReference type="ARBA" id="ARBA00001966"/>
    </source>
</evidence>
<keyword evidence="9" id="KW-1185">Reference proteome</keyword>
<keyword evidence="5" id="KW-0408">Iron</keyword>
<feature type="domain" description="Radical SAM core" evidence="7">
    <location>
        <begin position="14"/>
        <end position="202"/>
    </location>
</feature>
<evidence type="ECO:0000259" key="7">
    <source>
        <dbReference type="PROSITE" id="PS51918"/>
    </source>
</evidence>
<dbReference type="GO" id="GO:0003824">
    <property type="term" value="F:catalytic activity"/>
    <property type="evidence" value="ECO:0007669"/>
    <property type="project" value="InterPro"/>
</dbReference>
<evidence type="ECO:0000256" key="2">
    <source>
        <dbReference type="ARBA" id="ARBA00022485"/>
    </source>
</evidence>
<evidence type="ECO:0000313" key="8">
    <source>
        <dbReference type="EMBL" id="KRG86747.1"/>
    </source>
</evidence>
<accession>A0A0R0DXL1</accession>
<evidence type="ECO:0000256" key="6">
    <source>
        <dbReference type="ARBA" id="ARBA00023014"/>
    </source>
</evidence>
<dbReference type="EMBL" id="LDJP01000032">
    <property type="protein sequence ID" value="KRG86747.1"/>
    <property type="molecule type" value="Genomic_DNA"/>
</dbReference>
<dbReference type="OrthoDB" id="9782387at2"/>
<dbReference type="STRING" id="659018.ABB34_06225"/>
<dbReference type="Proteomes" id="UP000050940">
    <property type="component" value="Unassembled WGS sequence"/>
</dbReference>
<keyword evidence="6" id="KW-0411">Iron-sulfur</keyword>
<dbReference type="InterPro" id="IPR058240">
    <property type="entry name" value="rSAM_sf"/>
</dbReference>
<dbReference type="RefSeq" id="WP_057640381.1">
    <property type="nucleotide sequence ID" value="NZ_LDJP01000032.1"/>
</dbReference>
<dbReference type="Gene3D" id="3.20.20.70">
    <property type="entry name" value="Aldolase class I"/>
    <property type="match status" value="1"/>
</dbReference>
<dbReference type="PANTHER" id="PTHR30352">
    <property type="entry name" value="PYRUVATE FORMATE-LYASE-ACTIVATING ENZYME"/>
    <property type="match status" value="1"/>
</dbReference>
<keyword evidence="4" id="KW-0479">Metal-binding</keyword>
<gene>
    <name evidence="8" type="ORF">ABB34_06225</name>
</gene>
<sequence>MIRVGGMTPLTSIDFPGGLAAVLFLQGCPWRCGYCHNPELLPARGPVELDWAQVTAFLQRRRGLLDAVVFSGGEPTAQAALPEAIARVKAMGYRIGLHSGGMYPARLRRVLPQLDWIGLDIKAPAEHHDAVTGRRGSAGPVGEALDAVLASGVAYECRTTWHPTLFPVQALYRLAEGLVARGVAHWALQECRGEGRARIAEDDVDLHRLRAGFASFCFRRG</sequence>
<dbReference type="InterPro" id="IPR007197">
    <property type="entry name" value="rSAM"/>
</dbReference>
<evidence type="ECO:0000313" key="9">
    <source>
        <dbReference type="Proteomes" id="UP000050940"/>
    </source>
</evidence>
<name>A0A0R0DXL1_9GAMM</name>
<dbReference type="PROSITE" id="PS51918">
    <property type="entry name" value="RADICAL_SAM"/>
    <property type="match status" value="1"/>
</dbReference>
<dbReference type="PATRIC" id="fig|659018.3.peg.1171"/>
<organism evidence="8 9">
    <name type="scientific">Stenotrophomonas daejeonensis</name>
    <dbReference type="NCBI Taxonomy" id="659018"/>
    <lineage>
        <taxon>Bacteria</taxon>
        <taxon>Pseudomonadati</taxon>
        <taxon>Pseudomonadota</taxon>
        <taxon>Gammaproteobacteria</taxon>
        <taxon>Lysobacterales</taxon>
        <taxon>Lysobacteraceae</taxon>
        <taxon>Stenotrophomonas</taxon>
    </lineage>
</organism>
<dbReference type="SFLD" id="SFLDS00029">
    <property type="entry name" value="Radical_SAM"/>
    <property type="match status" value="1"/>
</dbReference>
<dbReference type="AlphaFoldDB" id="A0A0R0DXL1"/>
<dbReference type="PANTHER" id="PTHR30352:SF13">
    <property type="entry name" value="GLYCYL-RADICAL ENZYME ACTIVATING ENZYME YJJW-RELATED"/>
    <property type="match status" value="1"/>
</dbReference>
<proteinExistence type="predicted"/>
<dbReference type="InterPro" id="IPR012840">
    <property type="entry name" value="NrdG2"/>
</dbReference>
<dbReference type="Pfam" id="PF04055">
    <property type="entry name" value="Radical_SAM"/>
    <property type="match status" value="1"/>
</dbReference>
<dbReference type="InterPro" id="IPR013785">
    <property type="entry name" value="Aldolase_TIM"/>
</dbReference>
<dbReference type="SFLD" id="SFLDG01094">
    <property type="entry name" value="Uncharacterised_Radical_SAM_Su"/>
    <property type="match status" value="1"/>
</dbReference>
<dbReference type="SUPFAM" id="SSF102114">
    <property type="entry name" value="Radical SAM enzymes"/>
    <property type="match status" value="1"/>
</dbReference>
<dbReference type="CDD" id="cd01335">
    <property type="entry name" value="Radical_SAM"/>
    <property type="match status" value="1"/>
</dbReference>
<dbReference type="GO" id="GO:0051539">
    <property type="term" value="F:4 iron, 4 sulfur cluster binding"/>
    <property type="evidence" value="ECO:0007669"/>
    <property type="project" value="UniProtKB-KW"/>
</dbReference>
<evidence type="ECO:0000256" key="3">
    <source>
        <dbReference type="ARBA" id="ARBA00022691"/>
    </source>
</evidence>
<reference evidence="8 9" key="1">
    <citation type="submission" date="2015-05" db="EMBL/GenBank/DDBJ databases">
        <title>Genome sequencing and analysis of members of genus Stenotrophomonas.</title>
        <authorList>
            <person name="Patil P.P."/>
            <person name="Midha S."/>
            <person name="Patil P.B."/>
        </authorList>
    </citation>
    <scope>NUCLEOTIDE SEQUENCE [LARGE SCALE GENOMIC DNA]</scope>
    <source>
        <strain evidence="8 9">JCM 16244</strain>
    </source>
</reference>
<protein>
    <submittedName>
        <fullName evidence="8">Radical SAM protein</fullName>
    </submittedName>
</protein>
<dbReference type="GO" id="GO:0046872">
    <property type="term" value="F:metal ion binding"/>
    <property type="evidence" value="ECO:0007669"/>
    <property type="project" value="UniProtKB-KW"/>
</dbReference>
<evidence type="ECO:0000256" key="5">
    <source>
        <dbReference type="ARBA" id="ARBA00023004"/>
    </source>
</evidence>
<comment type="cofactor">
    <cofactor evidence="1">
        <name>[4Fe-4S] cluster</name>
        <dbReference type="ChEBI" id="CHEBI:49883"/>
    </cofactor>
</comment>
<keyword evidence="2" id="KW-0004">4Fe-4S</keyword>
<comment type="caution">
    <text evidence="8">The sequence shown here is derived from an EMBL/GenBank/DDBJ whole genome shotgun (WGS) entry which is preliminary data.</text>
</comment>